<feature type="modified residue" description="Phosphohistidine" evidence="1">
    <location>
        <position position="63"/>
    </location>
</feature>
<dbReference type="RefSeq" id="WP_200356236.1">
    <property type="nucleotide sequence ID" value="NZ_JAENIL010000025.1"/>
</dbReference>
<dbReference type="Gene3D" id="1.20.120.160">
    <property type="entry name" value="HPT domain"/>
    <property type="match status" value="1"/>
</dbReference>
<proteinExistence type="predicted"/>
<evidence type="ECO:0000313" key="4">
    <source>
        <dbReference type="Proteomes" id="UP000617628"/>
    </source>
</evidence>
<reference evidence="3" key="1">
    <citation type="submission" date="2021-01" db="EMBL/GenBank/DDBJ databases">
        <title>Modified the classification status of verrucomicrobia.</title>
        <authorList>
            <person name="Feng X."/>
        </authorList>
    </citation>
    <scope>NUCLEOTIDE SEQUENCE</scope>
    <source>
        <strain evidence="3">KCTC 13126</strain>
    </source>
</reference>
<keyword evidence="4" id="KW-1185">Reference proteome</keyword>
<name>A0A934S194_9BACT</name>
<dbReference type="GO" id="GO:0000160">
    <property type="term" value="P:phosphorelay signal transduction system"/>
    <property type="evidence" value="ECO:0007669"/>
    <property type="project" value="InterPro"/>
</dbReference>
<comment type="caution">
    <text evidence="3">The sequence shown here is derived from an EMBL/GenBank/DDBJ whole genome shotgun (WGS) entry which is preliminary data.</text>
</comment>
<dbReference type="AlphaFoldDB" id="A0A934S194"/>
<keyword evidence="1" id="KW-0597">Phosphoprotein</keyword>
<evidence type="ECO:0000259" key="2">
    <source>
        <dbReference type="PROSITE" id="PS50894"/>
    </source>
</evidence>
<evidence type="ECO:0000256" key="1">
    <source>
        <dbReference type="PROSITE-ProRule" id="PRU00110"/>
    </source>
</evidence>
<protein>
    <submittedName>
        <fullName evidence="3">Hpt domain-containing protein</fullName>
    </submittedName>
</protein>
<dbReference type="PROSITE" id="PS50894">
    <property type="entry name" value="HPT"/>
    <property type="match status" value="1"/>
</dbReference>
<sequence>MQDSTHDSPRLFDSESLRSRLMGDDELVAQVLEACVPDINANFKDFAEALESGEMKDATLRIHAMKGASQNADLTAVSLLALEIEQSLRAGQSRFARENVERLEEMVGETIGEVRRYLNN</sequence>
<evidence type="ECO:0000313" key="3">
    <source>
        <dbReference type="EMBL" id="MBK1878022.1"/>
    </source>
</evidence>
<dbReference type="Pfam" id="PF01627">
    <property type="entry name" value="Hpt"/>
    <property type="match status" value="1"/>
</dbReference>
<dbReference type="SUPFAM" id="SSF47226">
    <property type="entry name" value="Histidine-containing phosphotransfer domain, HPT domain"/>
    <property type="match status" value="1"/>
</dbReference>
<organism evidence="3 4">
    <name type="scientific">Pelagicoccus mobilis</name>
    <dbReference type="NCBI Taxonomy" id="415221"/>
    <lineage>
        <taxon>Bacteria</taxon>
        <taxon>Pseudomonadati</taxon>
        <taxon>Verrucomicrobiota</taxon>
        <taxon>Opitutia</taxon>
        <taxon>Puniceicoccales</taxon>
        <taxon>Pelagicoccaceae</taxon>
        <taxon>Pelagicoccus</taxon>
    </lineage>
</organism>
<accession>A0A934S194</accession>
<dbReference type="InterPro" id="IPR008207">
    <property type="entry name" value="Sig_transdc_His_kin_Hpt_dom"/>
</dbReference>
<dbReference type="Proteomes" id="UP000617628">
    <property type="component" value="Unassembled WGS sequence"/>
</dbReference>
<dbReference type="GO" id="GO:0004672">
    <property type="term" value="F:protein kinase activity"/>
    <property type="evidence" value="ECO:0007669"/>
    <property type="project" value="UniProtKB-ARBA"/>
</dbReference>
<dbReference type="EMBL" id="JAENIL010000025">
    <property type="protein sequence ID" value="MBK1878022.1"/>
    <property type="molecule type" value="Genomic_DNA"/>
</dbReference>
<dbReference type="InterPro" id="IPR036641">
    <property type="entry name" value="HPT_dom_sf"/>
</dbReference>
<gene>
    <name evidence="3" type="ORF">JIN87_14180</name>
</gene>
<feature type="domain" description="HPt" evidence="2">
    <location>
        <begin position="24"/>
        <end position="120"/>
    </location>
</feature>